<evidence type="ECO:0000256" key="1">
    <source>
        <dbReference type="SAM" id="MobiDB-lite"/>
    </source>
</evidence>
<organism evidence="2 3">
    <name type="scientific">Oryza sativa subsp. japonica</name>
    <name type="common">Rice</name>
    <dbReference type="NCBI Taxonomy" id="39947"/>
    <lineage>
        <taxon>Eukaryota</taxon>
        <taxon>Viridiplantae</taxon>
        <taxon>Streptophyta</taxon>
        <taxon>Embryophyta</taxon>
        <taxon>Tracheophyta</taxon>
        <taxon>Spermatophyta</taxon>
        <taxon>Magnoliopsida</taxon>
        <taxon>Liliopsida</taxon>
        <taxon>Poales</taxon>
        <taxon>Poaceae</taxon>
        <taxon>BOP clade</taxon>
        <taxon>Oryzoideae</taxon>
        <taxon>Oryzeae</taxon>
        <taxon>Oryzinae</taxon>
        <taxon>Oryza</taxon>
        <taxon>Oryza sativa</taxon>
    </lineage>
</organism>
<reference evidence="3" key="1">
    <citation type="journal article" date="2005" name="Nature">
        <title>The map-based sequence of the rice genome.</title>
        <authorList>
            <consortium name="International rice genome sequencing project (IRGSP)"/>
            <person name="Matsumoto T."/>
            <person name="Wu J."/>
            <person name="Kanamori H."/>
            <person name="Katayose Y."/>
            <person name="Fujisawa M."/>
            <person name="Namiki N."/>
            <person name="Mizuno H."/>
            <person name="Yamamoto K."/>
            <person name="Antonio B.A."/>
            <person name="Baba T."/>
            <person name="Sakata K."/>
            <person name="Nagamura Y."/>
            <person name="Aoki H."/>
            <person name="Arikawa K."/>
            <person name="Arita K."/>
            <person name="Bito T."/>
            <person name="Chiden Y."/>
            <person name="Fujitsuka N."/>
            <person name="Fukunaka R."/>
            <person name="Hamada M."/>
            <person name="Harada C."/>
            <person name="Hayashi A."/>
            <person name="Hijishita S."/>
            <person name="Honda M."/>
            <person name="Hosokawa S."/>
            <person name="Ichikawa Y."/>
            <person name="Idonuma A."/>
            <person name="Iijima M."/>
            <person name="Ikeda M."/>
            <person name="Ikeno M."/>
            <person name="Ito K."/>
            <person name="Ito S."/>
            <person name="Ito T."/>
            <person name="Ito Y."/>
            <person name="Ito Y."/>
            <person name="Iwabuchi A."/>
            <person name="Kamiya K."/>
            <person name="Karasawa W."/>
            <person name="Kurita K."/>
            <person name="Katagiri S."/>
            <person name="Kikuta A."/>
            <person name="Kobayashi H."/>
            <person name="Kobayashi N."/>
            <person name="Machita K."/>
            <person name="Maehara T."/>
            <person name="Masukawa M."/>
            <person name="Mizubayashi T."/>
            <person name="Mukai Y."/>
            <person name="Nagasaki H."/>
            <person name="Nagata Y."/>
            <person name="Naito S."/>
            <person name="Nakashima M."/>
            <person name="Nakama Y."/>
            <person name="Nakamichi Y."/>
            <person name="Nakamura M."/>
            <person name="Meguro A."/>
            <person name="Negishi M."/>
            <person name="Ohta I."/>
            <person name="Ohta T."/>
            <person name="Okamoto M."/>
            <person name="Ono N."/>
            <person name="Saji S."/>
            <person name="Sakaguchi M."/>
            <person name="Sakai K."/>
            <person name="Shibata M."/>
            <person name="Shimokawa T."/>
            <person name="Song J."/>
            <person name="Takazaki Y."/>
            <person name="Terasawa K."/>
            <person name="Tsugane M."/>
            <person name="Tsuji K."/>
            <person name="Ueda S."/>
            <person name="Waki K."/>
            <person name="Yamagata H."/>
            <person name="Yamamoto M."/>
            <person name="Yamamoto S."/>
            <person name="Yamane H."/>
            <person name="Yoshiki S."/>
            <person name="Yoshihara R."/>
            <person name="Yukawa K."/>
            <person name="Zhong H."/>
            <person name="Yano M."/>
            <person name="Yuan Q."/>
            <person name="Ouyang S."/>
            <person name="Liu J."/>
            <person name="Jones K.M."/>
            <person name="Gansberger K."/>
            <person name="Moffat K."/>
            <person name="Hill J."/>
            <person name="Bera J."/>
            <person name="Fadrosh D."/>
            <person name="Jin S."/>
            <person name="Johri S."/>
            <person name="Kim M."/>
            <person name="Overton L."/>
            <person name="Reardon M."/>
            <person name="Tsitrin T."/>
            <person name="Vuong H."/>
            <person name="Weaver B."/>
            <person name="Ciecko A."/>
            <person name="Tallon L."/>
            <person name="Jackson J."/>
            <person name="Pai G."/>
            <person name="Aken S.V."/>
            <person name="Utterback T."/>
            <person name="Reidmuller S."/>
            <person name="Feldblyum T."/>
            <person name="Hsiao J."/>
            <person name="Zismann V."/>
            <person name="Iobst S."/>
            <person name="de Vazeille A.R."/>
            <person name="Buell C.R."/>
            <person name="Ying K."/>
            <person name="Li Y."/>
            <person name="Lu T."/>
            <person name="Huang Y."/>
            <person name="Zhao Q."/>
            <person name="Feng Q."/>
            <person name="Zhang L."/>
            <person name="Zhu J."/>
            <person name="Weng Q."/>
            <person name="Mu J."/>
            <person name="Lu Y."/>
            <person name="Fan D."/>
            <person name="Liu Y."/>
            <person name="Guan J."/>
            <person name="Zhang Y."/>
            <person name="Yu S."/>
            <person name="Liu X."/>
            <person name="Zhang Y."/>
            <person name="Hong G."/>
            <person name="Han B."/>
            <person name="Choisne N."/>
            <person name="Demange N."/>
            <person name="Orjeda G."/>
            <person name="Samain S."/>
            <person name="Cattolico L."/>
            <person name="Pelletier E."/>
            <person name="Couloux A."/>
            <person name="Segurens B."/>
            <person name="Wincker P."/>
            <person name="D'Hont A."/>
            <person name="Scarpelli C."/>
            <person name="Weissenbach J."/>
            <person name="Salanoubat M."/>
            <person name="Quetier F."/>
            <person name="Yu Y."/>
            <person name="Kim H.R."/>
            <person name="Rambo T."/>
            <person name="Currie J."/>
            <person name="Collura K."/>
            <person name="Luo M."/>
            <person name="Yang T."/>
            <person name="Ammiraju J.S.S."/>
            <person name="Engler F."/>
            <person name="Soderlund C."/>
            <person name="Wing R.A."/>
            <person name="Palmer L.E."/>
            <person name="de la Bastide M."/>
            <person name="Spiegel L."/>
            <person name="Nascimento L."/>
            <person name="Zutavern T."/>
            <person name="O'Shaughnessy A."/>
            <person name="Dike S."/>
            <person name="Dedhia N."/>
            <person name="Preston R."/>
            <person name="Balija V."/>
            <person name="McCombie W.R."/>
            <person name="Chow T."/>
            <person name="Chen H."/>
            <person name="Chung M."/>
            <person name="Chen C."/>
            <person name="Shaw J."/>
            <person name="Wu H."/>
            <person name="Hsiao K."/>
            <person name="Chao Y."/>
            <person name="Chu M."/>
            <person name="Cheng C."/>
            <person name="Hour A."/>
            <person name="Lee P."/>
            <person name="Lin S."/>
            <person name="Lin Y."/>
            <person name="Liou J."/>
            <person name="Liu S."/>
            <person name="Hsing Y."/>
            <person name="Raghuvanshi S."/>
            <person name="Mohanty A."/>
            <person name="Bharti A.K."/>
            <person name="Gaur A."/>
            <person name="Gupta V."/>
            <person name="Kumar D."/>
            <person name="Ravi V."/>
            <person name="Vij S."/>
            <person name="Kapur A."/>
            <person name="Khurana P."/>
            <person name="Khurana P."/>
            <person name="Khurana J.P."/>
            <person name="Tyagi A.K."/>
            <person name="Gaikwad K."/>
            <person name="Singh A."/>
            <person name="Dalal V."/>
            <person name="Srivastava S."/>
            <person name="Dixit A."/>
            <person name="Pal A.K."/>
            <person name="Ghazi I.A."/>
            <person name="Yadav M."/>
            <person name="Pandit A."/>
            <person name="Bhargava A."/>
            <person name="Sureshbabu K."/>
            <person name="Batra K."/>
            <person name="Sharma T.R."/>
            <person name="Mohapatra T."/>
            <person name="Singh N.K."/>
            <person name="Messing J."/>
            <person name="Nelson A.B."/>
            <person name="Fuks G."/>
            <person name="Kavchok S."/>
            <person name="Keizer G."/>
            <person name="Linton E."/>
            <person name="Llaca V."/>
            <person name="Song R."/>
            <person name="Tanyolac B."/>
            <person name="Young S."/>
            <person name="Ho-Il K."/>
            <person name="Hahn J.H."/>
            <person name="Sangsakoo G."/>
            <person name="Vanavichit A."/>
            <person name="de Mattos Luiz.A.T."/>
            <person name="Zimmer P.D."/>
            <person name="Malone G."/>
            <person name="Dellagostin O."/>
            <person name="de Oliveira A.C."/>
            <person name="Bevan M."/>
            <person name="Bancroft I."/>
            <person name="Minx P."/>
            <person name="Cordum H."/>
            <person name="Wilson R."/>
            <person name="Cheng Z."/>
            <person name="Jin W."/>
            <person name="Jiang J."/>
            <person name="Leong S.A."/>
            <person name="Iwama H."/>
            <person name="Gojobori T."/>
            <person name="Itoh T."/>
            <person name="Niimura Y."/>
            <person name="Fujii Y."/>
            <person name="Habara T."/>
            <person name="Sakai H."/>
            <person name="Sato Y."/>
            <person name="Wilson G."/>
            <person name="Kumar K."/>
            <person name="McCouch S."/>
            <person name="Juretic N."/>
            <person name="Hoen D."/>
            <person name="Wright S."/>
            <person name="Bruskiewich R."/>
            <person name="Bureau T."/>
            <person name="Miyao A."/>
            <person name="Hirochika H."/>
            <person name="Nishikawa T."/>
            <person name="Kadowaki K."/>
            <person name="Sugiura M."/>
            <person name="Burr B."/>
            <person name="Sasaki T."/>
        </authorList>
    </citation>
    <scope>NUCLEOTIDE SEQUENCE [LARGE SCALE GENOMIC DNA]</scope>
    <source>
        <strain evidence="3">cv. Nipponbare</strain>
    </source>
</reference>
<protein>
    <submittedName>
        <fullName evidence="2">Uncharacterized protein</fullName>
    </submittedName>
</protein>
<accession>Q6ZIX6</accession>
<proteinExistence type="predicted"/>
<dbReference type="Proteomes" id="UP000000763">
    <property type="component" value="Chromosome 7"/>
</dbReference>
<dbReference type="EMBL" id="AP003943">
    <property type="protein sequence ID" value="BAC83234.1"/>
    <property type="molecule type" value="Genomic_DNA"/>
</dbReference>
<gene>
    <name evidence="2" type="primary">OJ1119_B04.13</name>
</gene>
<evidence type="ECO:0000313" key="3">
    <source>
        <dbReference type="Proteomes" id="UP000000763"/>
    </source>
</evidence>
<sequence length="65" mass="7422">MHGGKEDKPAPHYLEDLRRNWYGISNRNIKLERQVRVDCYKLSSTTNYTVPNVGPPKSQFGGSSK</sequence>
<name>Q6ZIX6_ORYSJ</name>
<reference evidence="3" key="2">
    <citation type="journal article" date="2008" name="Nucleic Acids Res.">
        <title>The rice annotation project database (RAP-DB): 2008 update.</title>
        <authorList>
            <consortium name="The rice annotation project (RAP)"/>
        </authorList>
    </citation>
    <scope>GENOME REANNOTATION</scope>
    <source>
        <strain evidence="3">cv. Nipponbare</strain>
    </source>
</reference>
<evidence type="ECO:0000313" key="2">
    <source>
        <dbReference type="EMBL" id="BAC83234.1"/>
    </source>
</evidence>
<dbReference type="AlphaFoldDB" id="Q6ZIX6"/>
<feature type="region of interest" description="Disordered" evidence="1">
    <location>
        <begin position="46"/>
        <end position="65"/>
    </location>
</feature>